<evidence type="ECO:0000256" key="19">
    <source>
        <dbReference type="SAM" id="Phobius"/>
    </source>
</evidence>
<dbReference type="GO" id="GO:0004674">
    <property type="term" value="F:protein serine/threonine kinase activity"/>
    <property type="evidence" value="ECO:0007669"/>
    <property type="project" value="UniProtKB-EC"/>
</dbReference>
<comment type="similarity">
    <text evidence="14">Belongs to the RING-type zinc finger family. ATL subfamily.</text>
</comment>
<evidence type="ECO:0000256" key="2">
    <source>
        <dbReference type="ARBA" id="ARBA00004167"/>
    </source>
</evidence>
<dbReference type="SMART" id="SM00184">
    <property type="entry name" value="RING"/>
    <property type="match status" value="1"/>
</dbReference>
<keyword evidence="7" id="KW-0732">Signal</keyword>
<keyword evidence="11 19" id="KW-1133">Transmembrane helix</keyword>
<dbReference type="InterPro" id="IPR036047">
    <property type="entry name" value="F-box-like_dom_sf"/>
</dbReference>
<dbReference type="Pfam" id="PF14380">
    <property type="entry name" value="WAK_assoc"/>
    <property type="match status" value="2"/>
</dbReference>
<dbReference type="PANTHER" id="PTHR46279">
    <property type="entry name" value="RING/U-BOX SUPERFAMILY PROTEIN"/>
    <property type="match status" value="1"/>
</dbReference>
<evidence type="ECO:0000259" key="20">
    <source>
        <dbReference type="PROSITE" id="PS50089"/>
    </source>
</evidence>
<keyword evidence="4" id="KW-0808">Transferase</keyword>
<dbReference type="Gene3D" id="3.30.40.10">
    <property type="entry name" value="Zinc/RING finger domain, C3HC4 (zinc finger)"/>
    <property type="match status" value="1"/>
</dbReference>
<sequence length="958" mass="105855">MGKRLRKARSMCCCVSPRSSYLTPHSIFSWYEEDVWTEIAKFLDGRSLVMLAMTCKWFNRIMMEDSVWKYACLRDLQVPDTGKVAFKWSKIYATALDWMRIGAFLFDSHAALLTENLIAPLRIPKEGATENMLQLKGCCLLNNIRTGIWIADLQLVRCPVCDLDTCDGTMQTLDARHIELFLNEGYHDGSWDYDTLGSHDIKKQAEGASGGIFDVEHLKDQSTSDIFDLKSWVGKRNDWQPKAMITLHAVAVNTNLQDNEGLQVKYHAMRAGKDGEVVSIRNFSSTDARFKEKMDPIIVSGKAAIHAGNDCPSQLCGDNPFMVRFPFWLEGQQLQNCGYPGFDLSCSSQKPQVVVLNLPHSGDFWVRNINYLMQEIQLYDPNGCLPRRLLSLNLSSSPFMAGYSQNFTFLSCPPDSVRTRLAIIDCLSNSTVSVLATSSMNLARAMNMCSIVITLPIPVSWPQDDDWLSSNLDEDLRLTWNAPSCGGCEARGGVCGFENSTSDQILCLTNPESGKSLGLQVFKIVSLSIVIPAVACLICIASFTCMVRRRSVQNSATAAVGPPSPHAEIAGLDESTIESYTKVVLGESRRLPGTNGATCPICLVDYHPNDTLRQGNCSLKDAVVIRFPFRLQGQQPQNCGYPGFDLSCSGQISKTILNIPYSGDFWVRDINYLLQEIQLYDPNGCLPSRLLSLNLSSSPFMAAYYKNFTFLSCPAEIVRNQLTTIHCLSNSTTSVLATSSINLAKAMNNCSIIVTLPIPLSQPVQDDQWLSSNLTADLRLTWDVPSCEDCEAKGGICGIDNNNSKQILCYDNPRTVKAGPLVLLIVAITLASPAITCSAGLLFYICMESRRLRRQSANRAAQNSTIAPAQPSTSPAAGLDDSSIETYRKIVLGESRRLPGPNGVMCPICLADYHPNDTIRCIPECEHCYHSDCIDEWLRMQNTCPVCRNSPSPNCGST</sequence>
<proteinExistence type="inferred from homology"/>
<comment type="catalytic activity">
    <reaction evidence="15">
        <text>L-threonyl-[protein] + ATP = O-phospho-L-threonyl-[protein] + ADP + H(+)</text>
        <dbReference type="Rhea" id="RHEA:46608"/>
        <dbReference type="Rhea" id="RHEA-COMP:11060"/>
        <dbReference type="Rhea" id="RHEA-COMP:11605"/>
        <dbReference type="ChEBI" id="CHEBI:15378"/>
        <dbReference type="ChEBI" id="CHEBI:30013"/>
        <dbReference type="ChEBI" id="CHEBI:30616"/>
        <dbReference type="ChEBI" id="CHEBI:61977"/>
        <dbReference type="ChEBI" id="CHEBI:456216"/>
        <dbReference type="EC" id="2.7.11.1"/>
    </reaction>
</comment>
<name>A0AAE1XGJ8_9LAMI</name>
<evidence type="ECO:0000256" key="10">
    <source>
        <dbReference type="ARBA" id="ARBA00022833"/>
    </source>
</evidence>
<feature type="domain" description="RING-type" evidence="20">
    <location>
        <begin position="906"/>
        <end position="948"/>
    </location>
</feature>
<keyword evidence="6" id="KW-0479">Metal-binding</keyword>
<evidence type="ECO:0000256" key="14">
    <source>
        <dbReference type="ARBA" id="ARBA00024209"/>
    </source>
</evidence>
<keyword evidence="5 19" id="KW-0812">Transmembrane</keyword>
<evidence type="ECO:0000256" key="13">
    <source>
        <dbReference type="ARBA" id="ARBA00023180"/>
    </source>
</evidence>
<protein>
    <submittedName>
        <fullName evidence="21">F-box protein</fullName>
    </submittedName>
</protein>
<evidence type="ECO:0000256" key="8">
    <source>
        <dbReference type="ARBA" id="ARBA00022771"/>
    </source>
</evidence>
<dbReference type="Pfam" id="PF13639">
    <property type="entry name" value="zf-RING_2"/>
    <property type="match status" value="1"/>
</dbReference>
<dbReference type="Pfam" id="PF13947">
    <property type="entry name" value="GUB_WAK_bind"/>
    <property type="match status" value="2"/>
</dbReference>
<evidence type="ECO:0000256" key="4">
    <source>
        <dbReference type="ARBA" id="ARBA00022679"/>
    </source>
</evidence>
<comment type="catalytic activity">
    <reaction evidence="1">
        <text>S-ubiquitinyl-[E2 ubiquitin-conjugating enzyme]-L-cysteine + [acceptor protein]-L-lysine = [E2 ubiquitin-conjugating enzyme]-L-cysteine + N(6)-ubiquitinyl-[acceptor protein]-L-lysine.</text>
        <dbReference type="EC" id="2.3.2.27"/>
    </reaction>
</comment>
<dbReference type="CDD" id="cd16461">
    <property type="entry name" value="RING-H2_EL5-like"/>
    <property type="match status" value="1"/>
</dbReference>
<evidence type="ECO:0000313" key="21">
    <source>
        <dbReference type="EMBL" id="KAK4411502.1"/>
    </source>
</evidence>
<dbReference type="SUPFAM" id="SSF81383">
    <property type="entry name" value="F-box domain"/>
    <property type="match status" value="1"/>
</dbReference>
<evidence type="ECO:0000256" key="7">
    <source>
        <dbReference type="ARBA" id="ARBA00022729"/>
    </source>
</evidence>
<organism evidence="21 22">
    <name type="scientific">Sesamum angolense</name>
    <dbReference type="NCBI Taxonomy" id="2727404"/>
    <lineage>
        <taxon>Eukaryota</taxon>
        <taxon>Viridiplantae</taxon>
        <taxon>Streptophyta</taxon>
        <taxon>Embryophyta</taxon>
        <taxon>Tracheophyta</taxon>
        <taxon>Spermatophyta</taxon>
        <taxon>Magnoliopsida</taxon>
        <taxon>eudicotyledons</taxon>
        <taxon>Gunneridae</taxon>
        <taxon>Pentapetalae</taxon>
        <taxon>asterids</taxon>
        <taxon>lamiids</taxon>
        <taxon>Lamiales</taxon>
        <taxon>Pedaliaceae</taxon>
        <taxon>Sesamum</taxon>
    </lineage>
</organism>
<dbReference type="InterPro" id="IPR032872">
    <property type="entry name" value="WAK_assoc_C"/>
</dbReference>
<evidence type="ECO:0000256" key="12">
    <source>
        <dbReference type="ARBA" id="ARBA00023136"/>
    </source>
</evidence>
<comment type="catalytic activity">
    <reaction evidence="16">
        <text>L-seryl-[protein] + ATP = O-phospho-L-seryl-[protein] + ADP + H(+)</text>
        <dbReference type="Rhea" id="RHEA:17989"/>
        <dbReference type="Rhea" id="RHEA-COMP:9863"/>
        <dbReference type="Rhea" id="RHEA-COMP:11604"/>
        <dbReference type="ChEBI" id="CHEBI:15378"/>
        <dbReference type="ChEBI" id="CHEBI:29999"/>
        <dbReference type="ChEBI" id="CHEBI:30616"/>
        <dbReference type="ChEBI" id="CHEBI:83421"/>
        <dbReference type="ChEBI" id="CHEBI:456216"/>
        <dbReference type="EC" id="2.7.11.1"/>
    </reaction>
</comment>
<evidence type="ECO:0000256" key="18">
    <source>
        <dbReference type="SAM" id="MobiDB-lite"/>
    </source>
</evidence>
<keyword evidence="9" id="KW-0833">Ubl conjugation pathway</keyword>
<evidence type="ECO:0000256" key="17">
    <source>
        <dbReference type="PROSITE-ProRule" id="PRU00175"/>
    </source>
</evidence>
<dbReference type="Gene3D" id="1.20.1280.50">
    <property type="match status" value="1"/>
</dbReference>
<evidence type="ECO:0000256" key="6">
    <source>
        <dbReference type="ARBA" id="ARBA00022723"/>
    </source>
</evidence>
<keyword evidence="13" id="KW-0325">Glycoprotein</keyword>
<dbReference type="InterPro" id="IPR013083">
    <property type="entry name" value="Znf_RING/FYVE/PHD"/>
</dbReference>
<feature type="region of interest" description="Disordered" evidence="18">
    <location>
        <begin position="857"/>
        <end position="880"/>
    </location>
</feature>
<evidence type="ECO:0000256" key="1">
    <source>
        <dbReference type="ARBA" id="ARBA00000900"/>
    </source>
</evidence>
<dbReference type="PROSITE" id="PS50089">
    <property type="entry name" value="ZF_RING_2"/>
    <property type="match status" value="1"/>
</dbReference>
<dbReference type="PANTHER" id="PTHR46279:SF2">
    <property type="entry name" value="RING-H2 FINGER PROTEIN ATL21A-RELATED"/>
    <property type="match status" value="1"/>
</dbReference>
<comment type="caution">
    <text evidence="21">The sequence shown here is derived from an EMBL/GenBank/DDBJ whole genome shotgun (WGS) entry which is preliminary data.</text>
</comment>
<keyword evidence="10" id="KW-0862">Zinc</keyword>
<feature type="compositionally biased region" description="Polar residues" evidence="18">
    <location>
        <begin position="857"/>
        <end position="875"/>
    </location>
</feature>
<evidence type="ECO:0000256" key="11">
    <source>
        <dbReference type="ARBA" id="ARBA00022989"/>
    </source>
</evidence>
<accession>A0AAE1XGJ8</accession>
<dbReference type="InterPro" id="IPR001841">
    <property type="entry name" value="Znf_RING"/>
</dbReference>
<gene>
    <name evidence="21" type="ORF">Sango_0223200</name>
</gene>
<dbReference type="GO" id="GO:0030247">
    <property type="term" value="F:polysaccharide binding"/>
    <property type="evidence" value="ECO:0007669"/>
    <property type="project" value="InterPro"/>
</dbReference>
<comment type="pathway">
    <text evidence="3">Protein modification; protein ubiquitination.</text>
</comment>
<dbReference type="EMBL" id="JACGWL010000001">
    <property type="protein sequence ID" value="KAK4411502.1"/>
    <property type="molecule type" value="Genomic_DNA"/>
</dbReference>
<dbReference type="GO" id="GO:0008270">
    <property type="term" value="F:zinc ion binding"/>
    <property type="evidence" value="ECO:0007669"/>
    <property type="project" value="UniProtKB-KW"/>
</dbReference>
<reference evidence="21" key="2">
    <citation type="journal article" date="2024" name="Plant">
        <title>Genomic evolution and insights into agronomic trait innovations of Sesamum species.</title>
        <authorList>
            <person name="Miao H."/>
            <person name="Wang L."/>
            <person name="Qu L."/>
            <person name="Liu H."/>
            <person name="Sun Y."/>
            <person name="Le M."/>
            <person name="Wang Q."/>
            <person name="Wei S."/>
            <person name="Zheng Y."/>
            <person name="Lin W."/>
            <person name="Duan Y."/>
            <person name="Cao H."/>
            <person name="Xiong S."/>
            <person name="Wang X."/>
            <person name="Wei L."/>
            <person name="Li C."/>
            <person name="Ma Q."/>
            <person name="Ju M."/>
            <person name="Zhao R."/>
            <person name="Li G."/>
            <person name="Mu C."/>
            <person name="Tian Q."/>
            <person name="Mei H."/>
            <person name="Zhang T."/>
            <person name="Gao T."/>
            <person name="Zhang H."/>
        </authorList>
    </citation>
    <scope>NUCLEOTIDE SEQUENCE</scope>
    <source>
        <strain evidence="21">K16</strain>
    </source>
</reference>
<keyword evidence="22" id="KW-1185">Reference proteome</keyword>
<feature type="transmembrane region" description="Helical" evidence="19">
    <location>
        <begin position="521"/>
        <end position="543"/>
    </location>
</feature>
<evidence type="ECO:0000256" key="9">
    <source>
        <dbReference type="ARBA" id="ARBA00022786"/>
    </source>
</evidence>
<reference evidence="21" key="1">
    <citation type="submission" date="2020-06" db="EMBL/GenBank/DDBJ databases">
        <authorList>
            <person name="Li T."/>
            <person name="Hu X."/>
            <person name="Zhang T."/>
            <person name="Song X."/>
            <person name="Zhang H."/>
            <person name="Dai N."/>
            <person name="Sheng W."/>
            <person name="Hou X."/>
            <person name="Wei L."/>
        </authorList>
    </citation>
    <scope>NUCLEOTIDE SEQUENCE</scope>
    <source>
        <strain evidence="21">K16</strain>
        <tissue evidence="21">Leaf</tissue>
    </source>
</reference>
<comment type="subcellular location">
    <subcellularLocation>
        <location evidence="2">Membrane</location>
        <topology evidence="2">Single-pass membrane protein</topology>
    </subcellularLocation>
</comment>
<dbReference type="Proteomes" id="UP001289374">
    <property type="component" value="Unassembled WGS sequence"/>
</dbReference>
<keyword evidence="12 19" id="KW-0472">Membrane</keyword>
<evidence type="ECO:0000256" key="16">
    <source>
        <dbReference type="ARBA" id="ARBA00048679"/>
    </source>
</evidence>
<dbReference type="AlphaFoldDB" id="A0AAE1XGJ8"/>
<evidence type="ECO:0000256" key="5">
    <source>
        <dbReference type="ARBA" id="ARBA00022692"/>
    </source>
</evidence>
<dbReference type="GO" id="GO:0016020">
    <property type="term" value="C:membrane"/>
    <property type="evidence" value="ECO:0007669"/>
    <property type="project" value="UniProtKB-SubCell"/>
</dbReference>
<evidence type="ECO:0000313" key="22">
    <source>
        <dbReference type="Proteomes" id="UP001289374"/>
    </source>
</evidence>
<feature type="transmembrane region" description="Helical" evidence="19">
    <location>
        <begin position="821"/>
        <end position="846"/>
    </location>
</feature>
<dbReference type="InterPro" id="IPR046948">
    <property type="entry name" value="ATL20-22-like"/>
</dbReference>
<dbReference type="SUPFAM" id="SSF57850">
    <property type="entry name" value="RING/U-box"/>
    <property type="match status" value="1"/>
</dbReference>
<evidence type="ECO:0000256" key="3">
    <source>
        <dbReference type="ARBA" id="ARBA00004906"/>
    </source>
</evidence>
<dbReference type="InterPro" id="IPR025287">
    <property type="entry name" value="WAK_GUB"/>
</dbReference>
<keyword evidence="8 17" id="KW-0863">Zinc-finger</keyword>
<evidence type="ECO:0000256" key="15">
    <source>
        <dbReference type="ARBA" id="ARBA00047899"/>
    </source>
</evidence>
<dbReference type="GO" id="GO:0061630">
    <property type="term" value="F:ubiquitin protein ligase activity"/>
    <property type="evidence" value="ECO:0007669"/>
    <property type="project" value="UniProtKB-EC"/>
</dbReference>